<sequence length="121" mass="13368">MHTVTPKTDCPHINSELTHAWAQVPVDVGAPCNTCQNTSENWRYVNGHMKEHNEQTNHKLTISFSDISTWCYECDDYVINPILNQIKSSVHFAKFGTLPPDAHGIEVVGEGDNAGEGSSNS</sequence>
<reference evidence="3 4" key="1">
    <citation type="submission" date="2018-06" db="EMBL/GenBank/DDBJ databases">
        <title>Comparative genomics reveals the genomic features of Rhizophagus irregularis, R. cerebriforme, R. diaphanum and Gigaspora rosea, and their symbiotic lifestyle signature.</title>
        <authorList>
            <person name="Morin E."/>
            <person name="San Clemente H."/>
            <person name="Chen E.C.H."/>
            <person name="De La Providencia I."/>
            <person name="Hainaut M."/>
            <person name="Kuo A."/>
            <person name="Kohler A."/>
            <person name="Murat C."/>
            <person name="Tang N."/>
            <person name="Roy S."/>
            <person name="Loubradou J."/>
            <person name="Henrissat B."/>
            <person name="Grigoriev I.V."/>
            <person name="Corradi N."/>
            <person name="Roux C."/>
            <person name="Martin F.M."/>
        </authorList>
    </citation>
    <scope>NUCLEOTIDE SEQUENCE [LARGE SCALE GENOMIC DNA]</scope>
    <source>
        <strain evidence="3 4">DAOM 194757</strain>
    </source>
</reference>
<dbReference type="Proteomes" id="UP000266673">
    <property type="component" value="Unassembled WGS sequence"/>
</dbReference>
<accession>A0A397URE7</accession>
<dbReference type="PROSITE" id="PS50271">
    <property type="entry name" value="ZF_UBP"/>
    <property type="match status" value="1"/>
</dbReference>
<keyword evidence="1" id="KW-0862">Zinc</keyword>
<name>A0A397URE7_9GLOM</name>
<evidence type="ECO:0000259" key="2">
    <source>
        <dbReference type="PROSITE" id="PS50271"/>
    </source>
</evidence>
<dbReference type="EMBL" id="QKWP01001332">
    <property type="protein sequence ID" value="RIB09746.1"/>
    <property type="molecule type" value="Genomic_DNA"/>
</dbReference>
<evidence type="ECO:0000256" key="1">
    <source>
        <dbReference type="PROSITE-ProRule" id="PRU00502"/>
    </source>
</evidence>
<dbReference type="AlphaFoldDB" id="A0A397URE7"/>
<evidence type="ECO:0000313" key="3">
    <source>
        <dbReference type="EMBL" id="RIB09746.1"/>
    </source>
</evidence>
<dbReference type="PANTHER" id="PTHR47665:SF1">
    <property type="entry name" value="HISTONE DEACETYLASE-LIKE PROTEIN"/>
    <property type="match status" value="1"/>
</dbReference>
<organism evidence="3 4">
    <name type="scientific">Gigaspora rosea</name>
    <dbReference type="NCBI Taxonomy" id="44941"/>
    <lineage>
        <taxon>Eukaryota</taxon>
        <taxon>Fungi</taxon>
        <taxon>Fungi incertae sedis</taxon>
        <taxon>Mucoromycota</taxon>
        <taxon>Glomeromycotina</taxon>
        <taxon>Glomeromycetes</taxon>
        <taxon>Diversisporales</taxon>
        <taxon>Gigasporaceae</taxon>
        <taxon>Gigaspora</taxon>
    </lineage>
</organism>
<dbReference type="PANTHER" id="PTHR47665">
    <property type="entry name" value="HISTONE DEACETYLASE-LIKE PROTEIN"/>
    <property type="match status" value="1"/>
</dbReference>
<dbReference type="InterPro" id="IPR001607">
    <property type="entry name" value="Znf_UBP"/>
</dbReference>
<dbReference type="STRING" id="44941.A0A397URE7"/>
<protein>
    <recommendedName>
        <fullName evidence="2">UBP-type domain-containing protein</fullName>
    </recommendedName>
</protein>
<gene>
    <name evidence="3" type="ORF">C2G38_2044061</name>
</gene>
<dbReference type="GO" id="GO:0008270">
    <property type="term" value="F:zinc ion binding"/>
    <property type="evidence" value="ECO:0007669"/>
    <property type="project" value="UniProtKB-KW"/>
</dbReference>
<keyword evidence="1" id="KW-0863">Zinc-finger</keyword>
<evidence type="ECO:0000313" key="4">
    <source>
        <dbReference type="Proteomes" id="UP000266673"/>
    </source>
</evidence>
<dbReference type="Pfam" id="PF02148">
    <property type="entry name" value="zf-UBP"/>
    <property type="match status" value="1"/>
</dbReference>
<dbReference type="SUPFAM" id="SSF57850">
    <property type="entry name" value="RING/U-box"/>
    <property type="match status" value="1"/>
</dbReference>
<comment type="caution">
    <text evidence="3">The sequence shown here is derived from an EMBL/GenBank/DDBJ whole genome shotgun (WGS) entry which is preliminary data.</text>
</comment>
<keyword evidence="4" id="KW-1185">Reference proteome</keyword>
<keyword evidence="1" id="KW-0479">Metal-binding</keyword>
<dbReference type="OrthoDB" id="424012at2759"/>
<dbReference type="InterPro" id="IPR013083">
    <property type="entry name" value="Znf_RING/FYVE/PHD"/>
</dbReference>
<feature type="domain" description="UBP-type" evidence="2">
    <location>
        <begin position="1"/>
        <end position="97"/>
    </location>
</feature>
<proteinExistence type="predicted"/>
<dbReference type="Gene3D" id="3.30.40.10">
    <property type="entry name" value="Zinc/RING finger domain, C3HC4 (zinc finger)"/>
    <property type="match status" value="1"/>
</dbReference>